<name>A0A845A2H0_9SPHN</name>
<dbReference type="PANTHER" id="PTHR30616:SF2">
    <property type="entry name" value="PURINE NUCLEOSIDE PHOSPHORYLASE LACC1"/>
    <property type="match status" value="1"/>
</dbReference>
<dbReference type="RefSeq" id="WP_131451343.1">
    <property type="nucleotide sequence ID" value="NZ_BMJK01000001.1"/>
</dbReference>
<dbReference type="AlphaFoldDB" id="A0A845A2H0"/>
<evidence type="ECO:0000256" key="4">
    <source>
        <dbReference type="ARBA" id="ARBA00022723"/>
    </source>
</evidence>
<dbReference type="SUPFAM" id="SSF64438">
    <property type="entry name" value="CNF1/YfiH-like putative cysteine hydrolases"/>
    <property type="match status" value="1"/>
</dbReference>
<dbReference type="GO" id="GO:0005507">
    <property type="term" value="F:copper ion binding"/>
    <property type="evidence" value="ECO:0007669"/>
    <property type="project" value="TreeGrafter"/>
</dbReference>
<dbReference type="Pfam" id="PF02578">
    <property type="entry name" value="Cu-oxidase_4"/>
    <property type="match status" value="1"/>
</dbReference>
<evidence type="ECO:0000256" key="10">
    <source>
        <dbReference type="RuleBase" id="RU361274"/>
    </source>
</evidence>
<comment type="catalytic activity">
    <reaction evidence="8">
        <text>adenosine + phosphate = alpha-D-ribose 1-phosphate + adenine</text>
        <dbReference type="Rhea" id="RHEA:27642"/>
        <dbReference type="ChEBI" id="CHEBI:16335"/>
        <dbReference type="ChEBI" id="CHEBI:16708"/>
        <dbReference type="ChEBI" id="CHEBI:43474"/>
        <dbReference type="ChEBI" id="CHEBI:57720"/>
        <dbReference type="EC" id="2.4.2.1"/>
    </reaction>
    <physiologicalReaction direction="left-to-right" evidence="8">
        <dbReference type="Rhea" id="RHEA:27643"/>
    </physiologicalReaction>
</comment>
<keyword evidence="3" id="KW-0808">Transferase</keyword>
<evidence type="ECO:0000313" key="12">
    <source>
        <dbReference type="Proteomes" id="UP000460626"/>
    </source>
</evidence>
<keyword evidence="4" id="KW-0479">Metal-binding</keyword>
<dbReference type="Proteomes" id="UP000460626">
    <property type="component" value="Unassembled WGS sequence"/>
</dbReference>
<organism evidence="11 12">
    <name type="scientific">Aurantiacibacter arachoides</name>
    <dbReference type="NCBI Taxonomy" id="1850444"/>
    <lineage>
        <taxon>Bacteria</taxon>
        <taxon>Pseudomonadati</taxon>
        <taxon>Pseudomonadota</taxon>
        <taxon>Alphaproteobacteria</taxon>
        <taxon>Sphingomonadales</taxon>
        <taxon>Erythrobacteraceae</taxon>
        <taxon>Aurantiacibacter</taxon>
    </lineage>
</organism>
<evidence type="ECO:0000256" key="8">
    <source>
        <dbReference type="ARBA" id="ARBA00048968"/>
    </source>
</evidence>
<dbReference type="OrthoDB" id="4279at2"/>
<comment type="similarity">
    <text evidence="2 10">Belongs to the purine nucleoside phosphorylase YfiH/LACC1 family.</text>
</comment>
<evidence type="ECO:0000313" key="11">
    <source>
        <dbReference type="EMBL" id="MXO94731.1"/>
    </source>
</evidence>
<comment type="catalytic activity">
    <reaction evidence="9">
        <text>S-methyl-5'-thioadenosine + phosphate = 5-(methylsulfanyl)-alpha-D-ribose 1-phosphate + adenine</text>
        <dbReference type="Rhea" id="RHEA:11852"/>
        <dbReference type="ChEBI" id="CHEBI:16708"/>
        <dbReference type="ChEBI" id="CHEBI:17509"/>
        <dbReference type="ChEBI" id="CHEBI:43474"/>
        <dbReference type="ChEBI" id="CHEBI:58533"/>
        <dbReference type="EC" id="2.4.2.28"/>
    </reaction>
    <physiologicalReaction direction="left-to-right" evidence="9">
        <dbReference type="Rhea" id="RHEA:11853"/>
    </physiologicalReaction>
</comment>
<gene>
    <name evidence="11" type="primary">pgeF</name>
    <name evidence="11" type="ORF">GRI62_14100</name>
</gene>
<proteinExistence type="inferred from homology"/>
<evidence type="ECO:0000256" key="2">
    <source>
        <dbReference type="ARBA" id="ARBA00007353"/>
    </source>
</evidence>
<dbReference type="CDD" id="cd16833">
    <property type="entry name" value="YfiH"/>
    <property type="match status" value="1"/>
</dbReference>
<dbReference type="Gene3D" id="3.60.140.10">
    <property type="entry name" value="CNF1/YfiH-like putative cysteine hydrolases"/>
    <property type="match status" value="1"/>
</dbReference>
<dbReference type="GO" id="GO:0016787">
    <property type="term" value="F:hydrolase activity"/>
    <property type="evidence" value="ECO:0007669"/>
    <property type="project" value="UniProtKB-KW"/>
</dbReference>
<evidence type="ECO:0000256" key="5">
    <source>
        <dbReference type="ARBA" id="ARBA00022801"/>
    </source>
</evidence>
<reference evidence="11 12" key="1">
    <citation type="submission" date="2019-12" db="EMBL/GenBank/DDBJ databases">
        <title>Genomic-based taxomic classification of the family Erythrobacteraceae.</title>
        <authorList>
            <person name="Xu L."/>
        </authorList>
    </citation>
    <scope>NUCLEOTIDE SEQUENCE [LARGE SCALE GENOMIC DNA]</scope>
    <source>
        <strain evidence="11 12">RC4-10-4</strain>
    </source>
</reference>
<keyword evidence="12" id="KW-1185">Reference proteome</keyword>
<evidence type="ECO:0000256" key="3">
    <source>
        <dbReference type="ARBA" id="ARBA00022679"/>
    </source>
</evidence>
<dbReference type="InterPro" id="IPR011324">
    <property type="entry name" value="Cytotoxic_necrot_fac-like_cat"/>
</dbReference>
<comment type="catalytic activity">
    <reaction evidence="7">
        <text>adenosine + H2O + H(+) = inosine + NH4(+)</text>
        <dbReference type="Rhea" id="RHEA:24408"/>
        <dbReference type="ChEBI" id="CHEBI:15377"/>
        <dbReference type="ChEBI" id="CHEBI:15378"/>
        <dbReference type="ChEBI" id="CHEBI:16335"/>
        <dbReference type="ChEBI" id="CHEBI:17596"/>
        <dbReference type="ChEBI" id="CHEBI:28938"/>
        <dbReference type="EC" id="3.5.4.4"/>
    </reaction>
    <physiologicalReaction direction="left-to-right" evidence="7">
        <dbReference type="Rhea" id="RHEA:24409"/>
    </physiologicalReaction>
</comment>
<evidence type="ECO:0000256" key="7">
    <source>
        <dbReference type="ARBA" id="ARBA00047989"/>
    </source>
</evidence>
<keyword evidence="5" id="KW-0378">Hydrolase</keyword>
<dbReference type="InterPro" id="IPR038371">
    <property type="entry name" value="Cu_polyphenol_OxRdtase_sf"/>
</dbReference>
<evidence type="ECO:0000256" key="1">
    <source>
        <dbReference type="ARBA" id="ARBA00000553"/>
    </source>
</evidence>
<keyword evidence="6" id="KW-0862">Zinc</keyword>
<sequence length="240" mass="25382">MADAPRDPTHRQDEREAIRARVLEGIPHGFLTGPGGTGEPDPANIAPGAGLALVKQVHSARVVTVEEPCAPDARPEADALVTATPGLVLGVVTADCAPVLFADRAAGVVGAAHAGWRGAHHGVLEATVEAMEQLGARRSSIVAAIGPTIAQASYEVGQDFIDQFAAPQHRFFVPADAAGKWRFDLPGYVGWRLESLGLAATEDLALDTYADPVRFHSYRRATHRREASDGRQYSLIALSA</sequence>
<dbReference type="InterPro" id="IPR003730">
    <property type="entry name" value="Cu_polyphenol_OxRdtase"/>
</dbReference>
<dbReference type="PANTHER" id="PTHR30616">
    <property type="entry name" value="UNCHARACTERIZED PROTEIN YFIH"/>
    <property type="match status" value="1"/>
</dbReference>
<accession>A0A845A2H0</accession>
<evidence type="ECO:0000256" key="9">
    <source>
        <dbReference type="ARBA" id="ARBA00049893"/>
    </source>
</evidence>
<dbReference type="EMBL" id="WTYH01000001">
    <property type="protein sequence ID" value="MXO94731.1"/>
    <property type="molecule type" value="Genomic_DNA"/>
</dbReference>
<comment type="caution">
    <text evidence="11">The sequence shown here is derived from an EMBL/GenBank/DDBJ whole genome shotgun (WGS) entry which is preliminary data.</text>
</comment>
<dbReference type="GO" id="GO:0017061">
    <property type="term" value="F:S-methyl-5-thioadenosine phosphorylase activity"/>
    <property type="evidence" value="ECO:0007669"/>
    <property type="project" value="UniProtKB-EC"/>
</dbReference>
<comment type="catalytic activity">
    <reaction evidence="1">
        <text>inosine + phosphate = alpha-D-ribose 1-phosphate + hypoxanthine</text>
        <dbReference type="Rhea" id="RHEA:27646"/>
        <dbReference type="ChEBI" id="CHEBI:17368"/>
        <dbReference type="ChEBI" id="CHEBI:17596"/>
        <dbReference type="ChEBI" id="CHEBI:43474"/>
        <dbReference type="ChEBI" id="CHEBI:57720"/>
        <dbReference type="EC" id="2.4.2.1"/>
    </reaction>
    <physiologicalReaction direction="left-to-right" evidence="1">
        <dbReference type="Rhea" id="RHEA:27647"/>
    </physiologicalReaction>
</comment>
<evidence type="ECO:0000256" key="6">
    <source>
        <dbReference type="ARBA" id="ARBA00022833"/>
    </source>
</evidence>
<dbReference type="NCBIfam" id="TIGR00726">
    <property type="entry name" value="peptidoglycan editing factor PgeF"/>
    <property type="match status" value="1"/>
</dbReference>
<protein>
    <recommendedName>
        <fullName evidence="10">Purine nucleoside phosphorylase</fullName>
    </recommendedName>
</protein>